<keyword evidence="11 12" id="KW-0511">Multifunctional enzyme</keyword>
<accession>G4NM49</accession>
<feature type="domain" description="Tetrahydrofolate dehydrogenase/cyclohydrolase NAD(P)-binding" evidence="14">
    <location>
        <begin position="136"/>
        <end position="286"/>
    </location>
</feature>
<dbReference type="InterPro" id="IPR000672">
    <property type="entry name" value="THF_DH/CycHdrlase"/>
</dbReference>
<dbReference type="InterPro" id="IPR020631">
    <property type="entry name" value="THF_DH/CycHdrlase_NAD-bd_dom"/>
</dbReference>
<comment type="catalytic activity">
    <reaction evidence="12">
        <text>(6R)-5,10-methenyltetrahydrofolate + H2O = (6R)-10-formyltetrahydrofolate + H(+)</text>
        <dbReference type="Rhea" id="RHEA:23700"/>
        <dbReference type="ChEBI" id="CHEBI:15377"/>
        <dbReference type="ChEBI" id="CHEBI:15378"/>
        <dbReference type="ChEBI" id="CHEBI:57455"/>
        <dbReference type="ChEBI" id="CHEBI:195366"/>
        <dbReference type="EC" id="3.5.4.9"/>
    </reaction>
</comment>
<comment type="function">
    <text evidence="12">Catalyzes the oxidation of 5,10-methylenetetrahydrofolate to 5,10-methenyltetrahydrofolate and then the hydrolysis of 5,10-methenyltetrahydrofolate to 10-formyltetrahydrofolate.</text>
</comment>
<keyword evidence="6 12" id="KW-0378">Hydrolase</keyword>
<dbReference type="EMBL" id="CP002401">
    <property type="protein sequence ID" value="AEP34889.1"/>
    <property type="molecule type" value="Genomic_DNA"/>
</dbReference>
<comment type="similarity">
    <text evidence="12">Belongs to the tetrahydrofolate dehydrogenase/cyclohydrolase family.</text>
</comment>
<evidence type="ECO:0000313" key="16">
    <source>
        <dbReference type="Proteomes" id="UP000009287"/>
    </source>
</evidence>
<dbReference type="NCBIfam" id="NF010778">
    <property type="entry name" value="PRK14181.1"/>
    <property type="match status" value="1"/>
</dbReference>
<dbReference type="FunFam" id="3.40.50.10860:FF:000005">
    <property type="entry name" value="C-1-tetrahydrofolate synthase, cytoplasmic, putative"/>
    <property type="match status" value="1"/>
</dbReference>
<dbReference type="PATRIC" id="fig|580047.4.peg.88"/>
<dbReference type="PRINTS" id="PR00085">
    <property type="entry name" value="THFDHDRGNASE"/>
</dbReference>
<evidence type="ECO:0000313" key="15">
    <source>
        <dbReference type="EMBL" id="AEP34889.1"/>
    </source>
</evidence>
<dbReference type="GO" id="GO:0005829">
    <property type="term" value="C:cytosol"/>
    <property type="evidence" value="ECO:0007669"/>
    <property type="project" value="TreeGrafter"/>
</dbReference>
<dbReference type="GO" id="GO:0004477">
    <property type="term" value="F:methenyltetrahydrofolate cyclohydrolase activity"/>
    <property type="evidence" value="ECO:0007669"/>
    <property type="project" value="UniProtKB-UniRule"/>
</dbReference>
<keyword evidence="4 12" id="KW-0028">Amino-acid biosynthesis</keyword>
<dbReference type="FunFam" id="3.40.50.720:FF:000094">
    <property type="entry name" value="Bifunctional protein FolD"/>
    <property type="match status" value="1"/>
</dbReference>
<dbReference type="SUPFAM" id="SSF53223">
    <property type="entry name" value="Aminoacid dehydrogenase-like, N-terminal domain"/>
    <property type="match status" value="1"/>
</dbReference>
<dbReference type="EC" id="1.5.1.5" evidence="12"/>
<evidence type="ECO:0000256" key="12">
    <source>
        <dbReference type="HAMAP-Rule" id="MF_01576"/>
    </source>
</evidence>
<keyword evidence="9 12" id="KW-0368">Histidine biosynthesis</keyword>
<evidence type="ECO:0000256" key="7">
    <source>
        <dbReference type="ARBA" id="ARBA00022857"/>
    </source>
</evidence>
<dbReference type="HAMAP" id="MF_01576">
    <property type="entry name" value="THF_DHG_CYH"/>
    <property type="match status" value="1"/>
</dbReference>
<organism evidence="15 16">
    <name type="scientific">Chlamydia trachomatis serovar A (strain A2497)</name>
    <dbReference type="NCBI Taxonomy" id="580047"/>
    <lineage>
        <taxon>Bacteria</taxon>
        <taxon>Pseudomonadati</taxon>
        <taxon>Chlamydiota</taxon>
        <taxon>Chlamydiia</taxon>
        <taxon>Chlamydiales</taxon>
        <taxon>Chlamydiaceae</taxon>
        <taxon>Chlamydia/Chlamydophila group</taxon>
        <taxon>Chlamydia</taxon>
    </lineage>
</organism>
<feature type="binding site" evidence="12">
    <location>
        <begin position="162"/>
        <end position="164"/>
    </location>
    <ligand>
        <name>NADP(+)</name>
        <dbReference type="ChEBI" id="CHEBI:58349"/>
    </ligand>
</feature>
<dbReference type="GO" id="GO:0006164">
    <property type="term" value="P:purine nucleotide biosynthetic process"/>
    <property type="evidence" value="ECO:0007669"/>
    <property type="project" value="UniProtKB-KW"/>
</dbReference>
<dbReference type="Proteomes" id="UP000009287">
    <property type="component" value="Chromosome"/>
</dbReference>
<dbReference type="PROSITE" id="PS00767">
    <property type="entry name" value="THF_DHG_CYH_2"/>
    <property type="match status" value="1"/>
</dbReference>
<evidence type="ECO:0000256" key="6">
    <source>
        <dbReference type="ARBA" id="ARBA00022801"/>
    </source>
</evidence>
<evidence type="ECO:0000256" key="1">
    <source>
        <dbReference type="ARBA" id="ARBA00004777"/>
    </source>
</evidence>
<keyword evidence="10 12" id="KW-0486">Methionine biosynthesis</keyword>
<evidence type="ECO:0000259" key="14">
    <source>
        <dbReference type="Pfam" id="PF02882"/>
    </source>
</evidence>
<feature type="domain" description="Tetrahydrofolate dehydrogenase/cyclohydrolase catalytic" evidence="13">
    <location>
        <begin position="5"/>
        <end position="116"/>
    </location>
</feature>
<keyword evidence="3 12" id="KW-0554">One-carbon metabolism</keyword>
<evidence type="ECO:0000256" key="2">
    <source>
        <dbReference type="ARBA" id="ARBA00011738"/>
    </source>
</evidence>
<keyword evidence="8 12" id="KW-0560">Oxidoreductase</keyword>
<proteinExistence type="inferred from homology"/>
<dbReference type="AlphaFoldDB" id="G4NM49"/>
<comment type="pathway">
    <text evidence="1 12">One-carbon metabolism; tetrahydrofolate interconversion.</text>
</comment>
<dbReference type="InterPro" id="IPR020630">
    <property type="entry name" value="THF_DH/CycHdrlase_cat_dom"/>
</dbReference>
<keyword evidence="7 12" id="KW-0521">NADP</keyword>
<dbReference type="Gene3D" id="3.40.50.10860">
    <property type="entry name" value="Leucine Dehydrogenase, chain A, domain 1"/>
    <property type="match status" value="1"/>
</dbReference>
<reference evidence="15 16" key="1">
    <citation type="journal article" date="2011" name="J. Exp. Med.">
        <title>A live-attenuated chlamydial vaccine protects against trachoma in nonhuman primates.</title>
        <authorList>
            <person name="Kari L."/>
            <person name="Whitmire W.M."/>
            <person name="Olivares-Zavaleta N."/>
            <person name="Goheen M.M."/>
            <person name="Taylor L.D."/>
            <person name="Carlson J.H."/>
            <person name="Sturdevant G.L."/>
            <person name="Lu C."/>
            <person name="Bakios L.E."/>
            <person name="Randall L.B."/>
            <person name="Parnell M.J."/>
            <person name="Zhong G."/>
            <person name="Caldwell H.D."/>
        </authorList>
    </citation>
    <scope>NUCLEOTIDE SEQUENCE [LARGE SCALE GENOMIC DNA]</scope>
    <source>
        <strain evidence="15 16">A2497</strain>
    </source>
</reference>
<evidence type="ECO:0000256" key="9">
    <source>
        <dbReference type="ARBA" id="ARBA00023102"/>
    </source>
</evidence>
<evidence type="ECO:0000256" key="3">
    <source>
        <dbReference type="ARBA" id="ARBA00022563"/>
    </source>
</evidence>
<protein>
    <recommendedName>
        <fullName evidence="12">Bifunctional protein FolD</fullName>
    </recommendedName>
    <domain>
        <recommendedName>
            <fullName evidence="12">Methylenetetrahydrofolate dehydrogenase</fullName>
            <ecNumber evidence="12">1.5.1.5</ecNumber>
        </recommendedName>
    </domain>
    <domain>
        <recommendedName>
            <fullName evidence="12">Methenyltetrahydrofolate cyclohydrolase</fullName>
            <ecNumber evidence="12">3.5.4.9</ecNumber>
        </recommendedName>
    </domain>
</protein>
<dbReference type="PROSITE" id="PS00766">
    <property type="entry name" value="THF_DHG_CYH_1"/>
    <property type="match status" value="1"/>
</dbReference>
<dbReference type="KEGG" id="cra:CTO_0083"/>
<dbReference type="InterPro" id="IPR020867">
    <property type="entry name" value="THF_DH/CycHdrlase_CS"/>
</dbReference>
<evidence type="ECO:0000256" key="4">
    <source>
        <dbReference type="ARBA" id="ARBA00022605"/>
    </source>
</evidence>
<evidence type="ECO:0000256" key="8">
    <source>
        <dbReference type="ARBA" id="ARBA00023002"/>
    </source>
</evidence>
<evidence type="ECO:0000256" key="5">
    <source>
        <dbReference type="ARBA" id="ARBA00022755"/>
    </source>
</evidence>
<keyword evidence="5 12" id="KW-0658">Purine biosynthesis</keyword>
<dbReference type="EC" id="3.5.4.9" evidence="12"/>
<dbReference type="Pfam" id="PF00763">
    <property type="entry name" value="THF_DHG_CYH"/>
    <property type="match status" value="1"/>
</dbReference>
<dbReference type="GO" id="GO:0035999">
    <property type="term" value="P:tetrahydrofolate interconversion"/>
    <property type="evidence" value="ECO:0007669"/>
    <property type="project" value="UniProtKB-UniRule"/>
</dbReference>
<comment type="caution">
    <text evidence="12">Lacks conserved residue(s) required for the propagation of feature annotation.</text>
</comment>
<name>G4NM49_CHLT4</name>
<dbReference type="GO" id="GO:0004488">
    <property type="term" value="F:methylenetetrahydrofolate dehydrogenase (NADP+) activity"/>
    <property type="evidence" value="ECO:0007669"/>
    <property type="project" value="UniProtKB-UniRule"/>
</dbReference>
<dbReference type="CDD" id="cd01080">
    <property type="entry name" value="NAD_bind_m-THF_DH_Cyclohyd"/>
    <property type="match status" value="1"/>
</dbReference>
<evidence type="ECO:0000259" key="13">
    <source>
        <dbReference type="Pfam" id="PF00763"/>
    </source>
</evidence>
<dbReference type="Gene3D" id="3.40.50.720">
    <property type="entry name" value="NAD(P)-binding Rossmann-like Domain"/>
    <property type="match status" value="1"/>
</dbReference>
<dbReference type="InterPro" id="IPR046346">
    <property type="entry name" value="Aminoacid_DH-like_N_sf"/>
</dbReference>
<dbReference type="UniPathway" id="UPA00193"/>
<dbReference type="PANTHER" id="PTHR48099">
    <property type="entry name" value="C-1-TETRAHYDROFOLATE SYNTHASE, CYTOPLASMIC-RELATED"/>
    <property type="match status" value="1"/>
</dbReference>
<evidence type="ECO:0000256" key="11">
    <source>
        <dbReference type="ARBA" id="ARBA00023268"/>
    </source>
</evidence>
<feature type="binding site" evidence="12">
    <location>
        <position position="232"/>
    </location>
    <ligand>
        <name>NADP(+)</name>
        <dbReference type="ChEBI" id="CHEBI:58349"/>
    </ligand>
</feature>
<sequence>MCMLLKGAPAADHILATIKENIRACSKAPGLAVVLIGNNPASEIYVNMKIKRATDLGMVSKSYRKPSDATLSDILALIHQLNNDENIHGILVQLPLPKHLDAQAILSTITPDKDVDGLHPVNVGKLLLGETDGFIPCTPAGIVELCKYYEIPLHGKHVVILGRSNIVGKPLAALLMQRHADTNASVTLLHSQSEHLTEITRTADILISAIGVPLFVNKEMIAEKTVIMDVGTSRIPAANPKGYILVGDVDFNNVVPVCRAITPVPGGVGPMTVAMLMRNTWESFLRHTS</sequence>
<gene>
    <name evidence="12" type="primary">folD</name>
    <name evidence="15" type="ordered locus">CTO_0083</name>
</gene>
<dbReference type="PANTHER" id="PTHR48099:SF5">
    <property type="entry name" value="C-1-TETRAHYDROFOLATE SYNTHASE, CYTOPLASMIC"/>
    <property type="match status" value="1"/>
</dbReference>
<comment type="subunit">
    <text evidence="2 12">Homodimer.</text>
</comment>
<dbReference type="Pfam" id="PF02882">
    <property type="entry name" value="THF_DHG_CYH_C"/>
    <property type="match status" value="1"/>
</dbReference>
<dbReference type="SUPFAM" id="SSF51735">
    <property type="entry name" value="NAD(P)-binding Rossmann-fold domains"/>
    <property type="match status" value="1"/>
</dbReference>
<dbReference type="InterPro" id="IPR036291">
    <property type="entry name" value="NAD(P)-bd_dom_sf"/>
</dbReference>
<comment type="catalytic activity">
    <reaction evidence="12">
        <text>(6R)-5,10-methylene-5,6,7,8-tetrahydrofolate + NADP(+) = (6R)-5,10-methenyltetrahydrofolate + NADPH</text>
        <dbReference type="Rhea" id="RHEA:22812"/>
        <dbReference type="ChEBI" id="CHEBI:15636"/>
        <dbReference type="ChEBI" id="CHEBI:57455"/>
        <dbReference type="ChEBI" id="CHEBI:57783"/>
        <dbReference type="ChEBI" id="CHEBI:58349"/>
        <dbReference type="EC" id="1.5.1.5"/>
    </reaction>
</comment>
<evidence type="ECO:0000256" key="10">
    <source>
        <dbReference type="ARBA" id="ARBA00023167"/>
    </source>
</evidence>
<dbReference type="GO" id="GO:0000105">
    <property type="term" value="P:L-histidine biosynthetic process"/>
    <property type="evidence" value="ECO:0007669"/>
    <property type="project" value="UniProtKB-KW"/>
</dbReference>
<dbReference type="GO" id="GO:0009086">
    <property type="term" value="P:methionine biosynthetic process"/>
    <property type="evidence" value="ECO:0007669"/>
    <property type="project" value="UniProtKB-KW"/>
</dbReference>